<dbReference type="VEuPathDB" id="PiroplasmaDB:TA12375"/>
<proteinExistence type="predicted"/>
<reference evidence="2" key="1">
    <citation type="submission" date="2018-07" db="EMBL/GenBank/DDBJ databases">
        <authorList>
            <person name="Quirk P.G."/>
            <person name="Krulwich T.A."/>
        </authorList>
    </citation>
    <scope>NUCLEOTIDE SEQUENCE</scope>
    <source>
        <strain evidence="2">Anand</strain>
    </source>
</reference>
<protein>
    <submittedName>
        <fullName evidence="2">Uncharacterized protein</fullName>
    </submittedName>
</protein>
<gene>
    <name evidence="1" type="ORF">TAT_000188500</name>
    <name evidence="2" type="ORF">TAV_000188700</name>
</gene>
<name>A0A3B0MPA9_THEAN</name>
<sequence>MTSSDLYNRKVSGKIKLKGISKLSKKRKKESLEVDESKNENNETKKVNEIIGTGRIVSSSNTVQGFETKFVEEASVNDRIIIEHPLTHATEERIITCILSNRTLSIDEPFSVDLITTIPYNIRKEEVKVDMDGVKNDSFRDKNKTTTISVREKSGMWSYKNVTKTIKGNLTQEERLNERVKLGRDKYCW</sequence>
<dbReference type="EMBL" id="UIVS01000002">
    <property type="protein sequence ID" value="SVP91957.1"/>
    <property type="molecule type" value="Genomic_DNA"/>
</dbReference>
<dbReference type="AlphaFoldDB" id="A0A3B0MPA9"/>
<evidence type="ECO:0000313" key="1">
    <source>
        <dbReference type="EMBL" id="SVP91700.1"/>
    </source>
</evidence>
<organism evidence="2">
    <name type="scientific">Theileria annulata</name>
    <dbReference type="NCBI Taxonomy" id="5874"/>
    <lineage>
        <taxon>Eukaryota</taxon>
        <taxon>Sar</taxon>
        <taxon>Alveolata</taxon>
        <taxon>Apicomplexa</taxon>
        <taxon>Aconoidasida</taxon>
        <taxon>Piroplasmida</taxon>
        <taxon>Theileriidae</taxon>
        <taxon>Theileria</taxon>
    </lineage>
</organism>
<dbReference type="EMBL" id="UIVT01000002">
    <property type="protein sequence ID" value="SVP91700.1"/>
    <property type="molecule type" value="Genomic_DNA"/>
</dbReference>
<accession>A0A3B0MPA9</accession>
<evidence type="ECO:0000313" key="2">
    <source>
        <dbReference type="EMBL" id="SVP91957.1"/>
    </source>
</evidence>